<proteinExistence type="predicted"/>
<comment type="catalytic activity">
    <reaction evidence="2">
        <text>2 GTP = 3',3'-c-di-GMP + 2 diphosphate</text>
        <dbReference type="Rhea" id="RHEA:24898"/>
        <dbReference type="ChEBI" id="CHEBI:33019"/>
        <dbReference type="ChEBI" id="CHEBI:37565"/>
        <dbReference type="ChEBI" id="CHEBI:58805"/>
        <dbReference type="EC" id="2.7.7.65"/>
    </reaction>
</comment>
<dbReference type="CDD" id="cd01949">
    <property type="entry name" value="GGDEF"/>
    <property type="match status" value="1"/>
</dbReference>
<evidence type="ECO:0000259" key="4">
    <source>
        <dbReference type="PROSITE" id="PS50887"/>
    </source>
</evidence>
<dbReference type="SUPFAM" id="SSF55073">
    <property type="entry name" value="Nucleotide cyclase"/>
    <property type="match status" value="1"/>
</dbReference>
<accession>A0ABS9D679</accession>
<keyword evidence="6" id="KW-1185">Reference proteome</keyword>
<dbReference type="InterPro" id="IPR048432">
    <property type="entry name" value="MASE7"/>
</dbReference>
<sequence length="355" mass="40068">MTADKNLDLALLGDFSDQKSQLKIIKYVCNFTSIVALFYALFFWIKIDQPFIAGINLLFVLAYLASLVLIHYQRSAAATLWFFAVLACHVFILTTQVFTSNTGFHFYYLLFPSGVFLLLENQYKLSKIVITMLATGLFFICEHYPKEPLIELTEQAETWIFSSIILVIIGELGIVMFIFNQMITSRENKLIQMAAIDPLTGLNNRRNFMQLAENIYGSQVQKQQAFCLLLMDLDHFKKINDSYGHIVGDNTLSLVASLIKAKIRPNDILARYGGEEFVLLLPETNLEQAKELAESIRQAVESLKIPLSNTDNTSCTLSIGLSLGDTHLSELTNIIKQADDALYRAKNQGRNCISC</sequence>
<comment type="caution">
    <text evidence="5">The sequence shown here is derived from an EMBL/GenBank/DDBJ whole genome shotgun (WGS) entry which is preliminary data.</text>
</comment>
<dbReference type="InterPro" id="IPR000160">
    <property type="entry name" value="GGDEF_dom"/>
</dbReference>
<dbReference type="PANTHER" id="PTHR45138">
    <property type="entry name" value="REGULATORY COMPONENTS OF SENSORY TRANSDUCTION SYSTEM"/>
    <property type="match status" value="1"/>
</dbReference>
<evidence type="ECO:0000256" key="2">
    <source>
        <dbReference type="ARBA" id="ARBA00034247"/>
    </source>
</evidence>
<dbReference type="EC" id="2.7.7.65" evidence="1"/>
<gene>
    <name evidence="5" type="ORF">L0668_05445</name>
</gene>
<protein>
    <recommendedName>
        <fullName evidence="1">diguanylate cyclase</fullName>
        <ecNumber evidence="1">2.7.7.65</ecNumber>
    </recommendedName>
</protein>
<dbReference type="PANTHER" id="PTHR45138:SF9">
    <property type="entry name" value="DIGUANYLATE CYCLASE DGCM-RELATED"/>
    <property type="match status" value="1"/>
</dbReference>
<dbReference type="SMART" id="SM00267">
    <property type="entry name" value="GGDEF"/>
    <property type="match status" value="1"/>
</dbReference>
<evidence type="ECO:0000313" key="5">
    <source>
        <dbReference type="EMBL" id="MCF2947543.1"/>
    </source>
</evidence>
<feature type="transmembrane region" description="Helical" evidence="3">
    <location>
        <begin position="24"/>
        <end position="45"/>
    </location>
</feature>
<dbReference type="EMBL" id="JAKGAS010000002">
    <property type="protein sequence ID" value="MCF2947543.1"/>
    <property type="molecule type" value="Genomic_DNA"/>
</dbReference>
<feature type="transmembrane region" description="Helical" evidence="3">
    <location>
        <begin position="79"/>
        <end position="98"/>
    </location>
</feature>
<keyword evidence="3" id="KW-1133">Transmembrane helix</keyword>
<dbReference type="Pfam" id="PF00990">
    <property type="entry name" value="GGDEF"/>
    <property type="match status" value="1"/>
</dbReference>
<evidence type="ECO:0000256" key="1">
    <source>
        <dbReference type="ARBA" id="ARBA00012528"/>
    </source>
</evidence>
<evidence type="ECO:0000256" key="3">
    <source>
        <dbReference type="SAM" id="Phobius"/>
    </source>
</evidence>
<feature type="transmembrane region" description="Helical" evidence="3">
    <location>
        <begin position="51"/>
        <end position="72"/>
    </location>
</feature>
<reference evidence="5 6" key="1">
    <citation type="submission" date="2022-01" db="EMBL/GenBank/DDBJ databases">
        <title>Paraglaciecola sp. G1-23.</title>
        <authorList>
            <person name="Jin M.S."/>
            <person name="Han D.M."/>
            <person name="Kim H.M."/>
            <person name="Jeon C.O."/>
        </authorList>
    </citation>
    <scope>NUCLEOTIDE SEQUENCE [LARGE SCALE GENOMIC DNA]</scope>
    <source>
        <strain evidence="5 6">G1-23</strain>
    </source>
</reference>
<evidence type="ECO:0000313" key="6">
    <source>
        <dbReference type="Proteomes" id="UP001521137"/>
    </source>
</evidence>
<dbReference type="PROSITE" id="PS50887">
    <property type="entry name" value="GGDEF"/>
    <property type="match status" value="1"/>
</dbReference>
<dbReference type="NCBIfam" id="TIGR00254">
    <property type="entry name" value="GGDEF"/>
    <property type="match status" value="1"/>
</dbReference>
<dbReference type="InterPro" id="IPR043128">
    <property type="entry name" value="Rev_trsase/Diguanyl_cyclase"/>
</dbReference>
<keyword evidence="3" id="KW-0812">Transmembrane</keyword>
<dbReference type="RefSeq" id="WP_235311064.1">
    <property type="nucleotide sequence ID" value="NZ_JAKGAS010000002.1"/>
</dbReference>
<dbReference type="InterPro" id="IPR029787">
    <property type="entry name" value="Nucleotide_cyclase"/>
</dbReference>
<dbReference type="InterPro" id="IPR050469">
    <property type="entry name" value="Diguanylate_Cyclase"/>
</dbReference>
<organism evidence="5 6">
    <name type="scientific">Paraglaciecola algarum</name>
    <dbReference type="NCBI Taxonomy" id="3050085"/>
    <lineage>
        <taxon>Bacteria</taxon>
        <taxon>Pseudomonadati</taxon>
        <taxon>Pseudomonadota</taxon>
        <taxon>Gammaproteobacteria</taxon>
        <taxon>Alteromonadales</taxon>
        <taxon>Alteromonadaceae</taxon>
        <taxon>Paraglaciecola</taxon>
    </lineage>
</organism>
<name>A0ABS9D679_9ALTE</name>
<dbReference type="Pfam" id="PF20967">
    <property type="entry name" value="MASE7"/>
    <property type="match status" value="1"/>
</dbReference>
<dbReference type="Gene3D" id="3.30.70.270">
    <property type="match status" value="1"/>
</dbReference>
<feature type="transmembrane region" description="Helical" evidence="3">
    <location>
        <begin position="104"/>
        <end position="121"/>
    </location>
</feature>
<feature type="domain" description="GGDEF" evidence="4">
    <location>
        <begin position="224"/>
        <end position="355"/>
    </location>
</feature>
<dbReference type="Proteomes" id="UP001521137">
    <property type="component" value="Unassembled WGS sequence"/>
</dbReference>
<feature type="transmembrane region" description="Helical" evidence="3">
    <location>
        <begin position="158"/>
        <end position="179"/>
    </location>
</feature>
<keyword evidence="3" id="KW-0472">Membrane</keyword>
<feature type="transmembrane region" description="Helical" evidence="3">
    <location>
        <begin position="128"/>
        <end position="146"/>
    </location>
</feature>